<protein>
    <recommendedName>
        <fullName evidence="6">Neocarzinostatin family protein</fullName>
    </recommendedName>
</protein>
<keyword evidence="5" id="KW-1185">Reference proteome</keyword>
<keyword evidence="2" id="KW-1133">Transmembrane helix</keyword>
<dbReference type="InterPro" id="IPR027273">
    <property type="entry name" value="Neocarzinostatin-like"/>
</dbReference>
<comment type="caution">
    <text evidence="4">The sequence shown here is derived from an EMBL/GenBank/DDBJ whole genome shotgun (WGS) entry which is preliminary data.</text>
</comment>
<name>A0ABW8CGK9_9ACTN</name>
<gene>
    <name evidence="4" type="ORF">ACIGXA_34300</name>
</gene>
<dbReference type="RefSeq" id="WP_399656612.1">
    <property type="nucleotide sequence ID" value="NZ_JBITYG010000013.1"/>
</dbReference>
<evidence type="ECO:0000256" key="2">
    <source>
        <dbReference type="SAM" id="Phobius"/>
    </source>
</evidence>
<feature type="chain" id="PRO_5047385267" description="Neocarzinostatin family protein" evidence="3">
    <location>
        <begin position="32"/>
        <end position="396"/>
    </location>
</feature>
<dbReference type="EMBL" id="JBITYG010000013">
    <property type="protein sequence ID" value="MFI9105589.1"/>
    <property type="molecule type" value="Genomic_DNA"/>
</dbReference>
<keyword evidence="2" id="KW-0812">Transmembrane</keyword>
<proteinExistence type="predicted"/>
<feature type="compositionally biased region" description="Pro residues" evidence="1">
    <location>
        <begin position="369"/>
        <end position="383"/>
    </location>
</feature>
<accession>A0ABW8CGK9</accession>
<evidence type="ECO:0000256" key="3">
    <source>
        <dbReference type="SAM" id="SignalP"/>
    </source>
</evidence>
<reference evidence="4 5" key="1">
    <citation type="submission" date="2024-10" db="EMBL/GenBank/DDBJ databases">
        <title>The Natural Products Discovery Center: Release of the First 8490 Sequenced Strains for Exploring Actinobacteria Biosynthetic Diversity.</title>
        <authorList>
            <person name="Kalkreuter E."/>
            <person name="Kautsar S.A."/>
            <person name="Yang D."/>
            <person name="Bader C.D."/>
            <person name="Teijaro C.N."/>
            <person name="Fluegel L."/>
            <person name="Davis C.M."/>
            <person name="Simpson J.R."/>
            <person name="Lauterbach L."/>
            <person name="Steele A.D."/>
            <person name="Gui C."/>
            <person name="Meng S."/>
            <person name="Li G."/>
            <person name="Viehrig K."/>
            <person name="Ye F."/>
            <person name="Su P."/>
            <person name="Kiefer A.F."/>
            <person name="Nichols A."/>
            <person name="Cepeda A.J."/>
            <person name="Yan W."/>
            <person name="Fan B."/>
            <person name="Jiang Y."/>
            <person name="Adhikari A."/>
            <person name="Zheng C.-J."/>
            <person name="Schuster L."/>
            <person name="Cowan T.M."/>
            <person name="Smanski M.J."/>
            <person name="Chevrette M.G."/>
            <person name="De Carvalho L.P.S."/>
            <person name="Shen B."/>
        </authorList>
    </citation>
    <scope>NUCLEOTIDE SEQUENCE [LARGE SCALE GENOMIC DNA]</scope>
    <source>
        <strain evidence="4 5">NPDC053399</strain>
    </source>
</reference>
<evidence type="ECO:0000256" key="1">
    <source>
        <dbReference type="SAM" id="MobiDB-lite"/>
    </source>
</evidence>
<dbReference type="Gene3D" id="2.60.40.230">
    <property type="entry name" value="Neocarzinostatin-like"/>
    <property type="match status" value="1"/>
</dbReference>
<keyword evidence="2" id="KW-0472">Membrane</keyword>
<evidence type="ECO:0000313" key="5">
    <source>
        <dbReference type="Proteomes" id="UP001614394"/>
    </source>
</evidence>
<feature type="compositionally biased region" description="Low complexity" evidence="1">
    <location>
        <begin position="333"/>
        <end position="343"/>
    </location>
</feature>
<dbReference type="SUPFAM" id="SSF49319">
    <property type="entry name" value="Actinoxanthin-like"/>
    <property type="match status" value="1"/>
</dbReference>
<feature type="signal peptide" evidence="3">
    <location>
        <begin position="1"/>
        <end position="31"/>
    </location>
</feature>
<evidence type="ECO:0000313" key="4">
    <source>
        <dbReference type="EMBL" id="MFI9105589.1"/>
    </source>
</evidence>
<feature type="region of interest" description="Disordered" evidence="1">
    <location>
        <begin position="320"/>
        <end position="396"/>
    </location>
</feature>
<feature type="transmembrane region" description="Helical" evidence="2">
    <location>
        <begin position="272"/>
        <end position="293"/>
    </location>
</feature>
<keyword evidence="3" id="KW-0732">Signal</keyword>
<evidence type="ECO:0008006" key="6">
    <source>
        <dbReference type="Google" id="ProtNLM"/>
    </source>
</evidence>
<dbReference type="Proteomes" id="UP001614394">
    <property type="component" value="Unassembled WGS sequence"/>
</dbReference>
<organism evidence="4 5">
    <name type="scientific">Streptomyces fildesensis</name>
    <dbReference type="NCBI Taxonomy" id="375757"/>
    <lineage>
        <taxon>Bacteria</taxon>
        <taxon>Bacillati</taxon>
        <taxon>Actinomycetota</taxon>
        <taxon>Actinomycetes</taxon>
        <taxon>Kitasatosporales</taxon>
        <taxon>Streptomycetaceae</taxon>
        <taxon>Streptomyces</taxon>
    </lineage>
</organism>
<sequence>MHREPLRATAAAVLAAALLVLSALTAQPSDAAAPVAGRNPAAVRAPAADQKPAVALAPQQAKPGTEITVTGRGWKPTTLLTLLVCGQNAIGGTNSCSNESGRAVTTDAKGGFTQKLPAAAPPKPCPCVVHVATVMGDSVTVDAPFVVTGHPVAELPQTSGAGRLAVLTARLQGGGGLLTWFGSPPQRQLVFTVGNLGSGPVKNPVFQVGVSHGVFAPQWEEQQWSGSVAPGMKQQIKLPVELTSGAHGDYRVQLRYGGKVLVTEPWDVGRPWGVTLFWILLCVVVPAAVFRIGMAVVDKARPRLPGTIYASGRRRKAPWRPAALLHLPPPRRSAPSPSATSSPNGVRPPGSRAPDDTGTLPWFSQGTLPAPPPAAGPQPPPTSAPSTERPSSKGST</sequence>